<dbReference type="Pfam" id="PF04266">
    <property type="entry name" value="ASCH"/>
    <property type="match status" value="1"/>
</dbReference>
<feature type="domain" description="ASCH" evidence="1">
    <location>
        <begin position="127"/>
        <end position="230"/>
    </location>
</feature>
<organism evidence="2 3">
    <name type="scientific">Xanthoceras sorbifolium</name>
    <dbReference type="NCBI Taxonomy" id="99658"/>
    <lineage>
        <taxon>Eukaryota</taxon>
        <taxon>Viridiplantae</taxon>
        <taxon>Streptophyta</taxon>
        <taxon>Embryophyta</taxon>
        <taxon>Tracheophyta</taxon>
        <taxon>Spermatophyta</taxon>
        <taxon>Magnoliopsida</taxon>
        <taxon>eudicotyledons</taxon>
        <taxon>Gunneridae</taxon>
        <taxon>Pentapetalae</taxon>
        <taxon>rosids</taxon>
        <taxon>malvids</taxon>
        <taxon>Sapindales</taxon>
        <taxon>Sapindaceae</taxon>
        <taxon>Xanthoceroideae</taxon>
        <taxon>Xanthoceras</taxon>
    </lineage>
</organism>
<dbReference type="SMART" id="SM01022">
    <property type="entry name" value="ASCH"/>
    <property type="match status" value="1"/>
</dbReference>
<protein>
    <recommendedName>
        <fullName evidence="1">ASCH domain-containing protein</fullName>
    </recommendedName>
</protein>
<dbReference type="Proteomes" id="UP000827721">
    <property type="component" value="Unassembled WGS sequence"/>
</dbReference>
<sequence>MKRLENYVEELVKFTLLSHINQTLDFDLGLSIEFCSGLLKPEPDDAVSLSAGNRLDGQSILEGVPLYPLYKRLASALCCSVNQRAFCRTYKAVGLINEDVFSKQREEEWNGLVLDKGSELVNVNFELHVDEPFFSLIKDGVKTVEGRCAVGDYNRIGSGAMILLNKCMLLEVQCVRHYASFLEMLEAENLEKVLPGVQTIEEGVRIYRKFYVEEKERSNGVLALCVSSIPSQPYISLGSILSGLSYGGIQSLLGLAHTAGTISNALPPPRSSLLSSFMFPFKPNVKSSTLTHGARALAKHANRSNYKYWGILNGSVRNGVLFGVYILVWDFILRMLMYVLEKLKGYEVVLNHPLSNIVYSDKNRLAMDVIGRLIAHCCWLNVHIVPPHGIVFEIRVAGGYGARWSKDGTKAEAIMFKDEMHLIWKSV</sequence>
<dbReference type="Gene3D" id="2.30.130.30">
    <property type="entry name" value="Hypothetical protein"/>
    <property type="match status" value="1"/>
</dbReference>
<name>A0ABQ8I884_9ROSI</name>
<reference evidence="2 3" key="1">
    <citation type="submission" date="2021-02" db="EMBL/GenBank/DDBJ databases">
        <title>Plant Genome Project.</title>
        <authorList>
            <person name="Zhang R.-G."/>
        </authorList>
    </citation>
    <scope>NUCLEOTIDE SEQUENCE [LARGE SCALE GENOMIC DNA]</scope>
    <source>
        <tissue evidence="2">Leaves</tissue>
    </source>
</reference>
<dbReference type="SUPFAM" id="SSF88697">
    <property type="entry name" value="PUA domain-like"/>
    <property type="match status" value="1"/>
</dbReference>
<proteinExistence type="predicted"/>
<accession>A0ABQ8I884</accession>
<dbReference type="PANTHER" id="PTHR34204:SF2">
    <property type="entry name" value="RNA-BINDING ASCH DOMAIN PROTEIN"/>
    <property type="match status" value="1"/>
</dbReference>
<dbReference type="EMBL" id="JAFEMO010000003">
    <property type="protein sequence ID" value="KAH7572842.1"/>
    <property type="molecule type" value="Genomic_DNA"/>
</dbReference>
<dbReference type="CDD" id="cd06555">
    <property type="entry name" value="ASCH_PF0470_like"/>
    <property type="match status" value="1"/>
</dbReference>
<keyword evidence="3" id="KW-1185">Reference proteome</keyword>
<gene>
    <name evidence="2" type="ORF">JRO89_XS03G0023100</name>
</gene>
<dbReference type="InterPro" id="IPR015947">
    <property type="entry name" value="PUA-like_sf"/>
</dbReference>
<evidence type="ECO:0000259" key="1">
    <source>
        <dbReference type="SMART" id="SM01022"/>
    </source>
</evidence>
<evidence type="ECO:0000313" key="3">
    <source>
        <dbReference type="Proteomes" id="UP000827721"/>
    </source>
</evidence>
<evidence type="ECO:0000313" key="2">
    <source>
        <dbReference type="EMBL" id="KAH7572842.1"/>
    </source>
</evidence>
<dbReference type="InterPro" id="IPR007374">
    <property type="entry name" value="ASCH_domain"/>
</dbReference>
<dbReference type="PANTHER" id="PTHR34204">
    <property type="entry name" value="RNA-BINDING ASCH DOMAIN PROTEIN"/>
    <property type="match status" value="1"/>
</dbReference>
<comment type="caution">
    <text evidence="2">The sequence shown here is derived from an EMBL/GenBank/DDBJ whole genome shotgun (WGS) entry which is preliminary data.</text>
</comment>